<dbReference type="RefSeq" id="WP_013219982.1">
    <property type="nucleotide sequence ID" value="NC_014315.1"/>
</dbReference>
<dbReference type="AlphaFoldDB" id="D8K4I3"/>
<evidence type="ECO:0000313" key="2">
    <source>
        <dbReference type="Proteomes" id="UP000000393"/>
    </source>
</evidence>
<dbReference type="KEGG" id="nwa:Nwat_0936"/>
<protein>
    <recommendedName>
        <fullName evidence="3">Methyltransferase type 11</fullName>
    </recommendedName>
</protein>
<proteinExistence type="predicted"/>
<gene>
    <name evidence="1" type="ordered locus">Nwat_0936</name>
</gene>
<dbReference type="OrthoDB" id="7273451at2"/>
<dbReference type="CDD" id="cd02440">
    <property type="entry name" value="AdoMet_MTases"/>
    <property type="match status" value="1"/>
</dbReference>
<organism evidence="1 2">
    <name type="scientific">Nitrosococcus watsoni (strain C-113)</name>
    <dbReference type="NCBI Taxonomy" id="105559"/>
    <lineage>
        <taxon>Bacteria</taxon>
        <taxon>Pseudomonadati</taxon>
        <taxon>Pseudomonadota</taxon>
        <taxon>Gammaproteobacteria</taxon>
        <taxon>Chromatiales</taxon>
        <taxon>Chromatiaceae</taxon>
        <taxon>Nitrosococcus</taxon>
    </lineage>
</organism>
<reference evidence="1 2" key="1">
    <citation type="submission" date="2010-06" db="EMBL/GenBank/DDBJ databases">
        <title>Complete sequence of chromosome of Nitrosococcus watsoni C-113.</title>
        <authorList>
            <consortium name="US DOE Joint Genome Institute"/>
            <person name="Lucas S."/>
            <person name="Copeland A."/>
            <person name="Lapidus A."/>
            <person name="Cheng J.-F."/>
            <person name="Bruce D."/>
            <person name="Goodwin L."/>
            <person name="Pitluck S."/>
            <person name="Malfatti S.A."/>
            <person name="Chain P.S.G."/>
            <person name="Land M."/>
            <person name="Hauser L."/>
            <person name="Kyrpides N."/>
            <person name="Ivanova N."/>
            <person name="Cambell M.A."/>
            <person name="Heidelberg J.F."/>
            <person name="Klotz M.G."/>
            <person name="Woyke T."/>
        </authorList>
    </citation>
    <scope>NUCLEOTIDE SEQUENCE [LARGE SCALE GENOMIC DNA]</scope>
    <source>
        <strain evidence="1 2">C-113</strain>
    </source>
</reference>
<accession>D8K4I3</accession>
<dbReference type="Proteomes" id="UP000000393">
    <property type="component" value="Chromosome"/>
</dbReference>
<evidence type="ECO:0000313" key="1">
    <source>
        <dbReference type="EMBL" id="ADJ27880.1"/>
    </source>
</evidence>
<dbReference type="Gene3D" id="3.40.50.150">
    <property type="entry name" value="Vaccinia Virus protein VP39"/>
    <property type="match status" value="1"/>
</dbReference>
<name>D8K4I3_NITWC</name>
<dbReference type="InterPro" id="IPR029063">
    <property type="entry name" value="SAM-dependent_MTases_sf"/>
</dbReference>
<dbReference type="SUPFAM" id="SSF53335">
    <property type="entry name" value="S-adenosyl-L-methionine-dependent methyltransferases"/>
    <property type="match status" value="1"/>
</dbReference>
<dbReference type="eggNOG" id="COG0500">
    <property type="taxonomic scope" value="Bacteria"/>
</dbReference>
<dbReference type="HOGENOM" id="CLU_047561_0_0_6"/>
<keyword evidence="2" id="KW-1185">Reference proteome</keyword>
<dbReference type="STRING" id="105559.Nwat_0936"/>
<evidence type="ECO:0008006" key="3">
    <source>
        <dbReference type="Google" id="ProtNLM"/>
    </source>
</evidence>
<dbReference type="EMBL" id="CP002086">
    <property type="protein sequence ID" value="ADJ27880.1"/>
    <property type="molecule type" value="Genomic_DNA"/>
</dbReference>
<sequence>MKFIRDNSVTHIHSNNPKGSYQKAHFDWLRLRYQLDGAARDRSLEAQALTQLSKGEQLRVLDLGAGAGANLCYYAHLLPSSTQWWLVERDSELLGQFPQFIIDFLGEEINTVHPLADDFLAPDCPIYKSSFDLVLANAVFDLLSASQFQRLLQLFRQAWAEKSPLFLFTLNLDRGIRFYPTDKETEHWCCRYESLMHRPQHFGQAMAAHCGREMEKLFLENGFNVNSASSAWNILPLQKEALLAKLDFFEKAMAESIRPHSQQWDLFQRWLGGKRYQVYQQEISLHVPHRDFLARIRT</sequence>